<name>A0A6N7PSE7_9BACT</name>
<comment type="caution">
    <text evidence="3">The sequence shown here is derived from an EMBL/GenBank/DDBJ whole genome shotgun (WGS) entry which is preliminary data.</text>
</comment>
<evidence type="ECO:0000256" key="2">
    <source>
        <dbReference type="SAM" id="SignalP"/>
    </source>
</evidence>
<protein>
    <recommendedName>
        <fullName evidence="5">Secreted protein</fullName>
    </recommendedName>
</protein>
<reference evidence="3 4" key="1">
    <citation type="submission" date="2019-10" db="EMBL/GenBank/DDBJ databases">
        <title>A soil myxobacterium in the family Polyangiaceae.</title>
        <authorList>
            <person name="Li Y."/>
            <person name="Wang J."/>
        </authorList>
    </citation>
    <scope>NUCLEOTIDE SEQUENCE [LARGE SCALE GENOMIC DNA]</scope>
    <source>
        <strain evidence="3 4">DSM 14734</strain>
    </source>
</reference>
<feature type="signal peptide" evidence="2">
    <location>
        <begin position="1"/>
        <end position="25"/>
    </location>
</feature>
<feature type="chain" id="PRO_5026920470" description="Secreted protein" evidence="2">
    <location>
        <begin position="26"/>
        <end position="223"/>
    </location>
</feature>
<evidence type="ECO:0008006" key="5">
    <source>
        <dbReference type="Google" id="ProtNLM"/>
    </source>
</evidence>
<dbReference type="PROSITE" id="PS51257">
    <property type="entry name" value="PROKAR_LIPOPROTEIN"/>
    <property type="match status" value="1"/>
</dbReference>
<dbReference type="EMBL" id="WJIE01000004">
    <property type="protein sequence ID" value="MRG93165.1"/>
    <property type="molecule type" value="Genomic_DNA"/>
</dbReference>
<dbReference type="Proteomes" id="UP000440224">
    <property type="component" value="Unassembled WGS sequence"/>
</dbReference>
<evidence type="ECO:0000256" key="1">
    <source>
        <dbReference type="SAM" id="MobiDB-lite"/>
    </source>
</evidence>
<dbReference type="AlphaFoldDB" id="A0A6N7PSE7"/>
<dbReference type="RefSeq" id="WP_153820027.1">
    <property type="nucleotide sequence ID" value="NZ_WJIE01000004.1"/>
</dbReference>
<keyword evidence="2" id="KW-0732">Signal</keyword>
<proteinExistence type="predicted"/>
<accession>A0A6N7PSE7</accession>
<evidence type="ECO:0000313" key="3">
    <source>
        <dbReference type="EMBL" id="MRG93165.1"/>
    </source>
</evidence>
<feature type="compositionally biased region" description="Gly residues" evidence="1">
    <location>
        <begin position="45"/>
        <end position="58"/>
    </location>
</feature>
<feature type="region of interest" description="Disordered" evidence="1">
    <location>
        <begin position="33"/>
        <end position="58"/>
    </location>
</feature>
<dbReference type="OrthoDB" id="5518924at2"/>
<gene>
    <name evidence="3" type="ORF">GF068_14670</name>
</gene>
<organism evidence="3 4">
    <name type="scientific">Polyangium spumosum</name>
    <dbReference type="NCBI Taxonomy" id="889282"/>
    <lineage>
        <taxon>Bacteria</taxon>
        <taxon>Pseudomonadati</taxon>
        <taxon>Myxococcota</taxon>
        <taxon>Polyangia</taxon>
        <taxon>Polyangiales</taxon>
        <taxon>Polyangiaceae</taxon>
        <taxon>Polyangium</taxon>
    </lineage>
</organism>
<sequence>MNIKRLPLLLLSVLFAAACGNYVVAEGGGDPESAKGNGNNNSNGNSGGTGGGGTGGSGSGMEYPAVALTRAQLDVLWDEYWQNNDPSGSSSSSGGDGNLNPDDLFLRVSDLGATCNAPTTDIGCGGHWHLSIALPPALQQVGVYDLESPELLAYSYMSETGDLHQPPVSNEDCSYGGGSLGSGTLEILSIDENEVHFRVVLTGGIWEADPSGEYTAPRCPVDP</sequence>
<evidence type="ECO:0000313" key="4">
    <source>
        <dbReference type="Proteomes" id="UP000440224"/>
    </source>
</evidence>
<keyword evidence="4" id="KW-1185">Reference proteome</keyword>